<feature type="region of interest" description="Disordered" evidence="1">
    <location>
        <begin position="1253"/>
        <end position="1367"/>
    </location>
</feature>
<feature type="region of interest" description="Disordered" evidence="1">
    <location>
        <begin position="1"/>
        <end position="133"/>
    </location>
</feature>
<feature type="compositionally biased region" description="Basic and acidic residues" evidence="1">
    <location>
        <begin position="1021"/>
        <end position="1038"/>
    </location>
</feature>
<protein>
    <submittedName>
        <fullName evidence="2">Uncharacterized protein</fullName>
    </submittedName>
</protein>
<feature type="region of interest" description="Disordered" evidence="1">
    <location>
        <begin position="873"/>
        <end position="903"/>
    </location>
</feature>
<feature type="compositionally biased region" description="Basic and acidic residues" evidence="1">
    <location>
        <begin position="1335"/>
        <end position="1353"/>
    </location>
</feature>
<keyword evidence="3" id="KW-1185">Reference proteome</keyword>
<feature type="compositionally biased region" description="Polar residues" evidence="1">
    <location>
        <begin position="10"/>
        <end position="26"/>
    </location>
</feature>
<reference evidence="2 3" key="1">
    <citation type="submission" date="2020-06" db="EMBL/GenBank/DDBJ databases">
        <authorList>
            <person name="Li R."/>
            <person name="Bekaert M."/>
        </authorList>
    </citation>
    <scope>NUCLEOTIDE SEQUENCE [LARGE SCALE GENOMIC DNA]</scope>
    <source>
        <strain evidence="3">wild</strain>
    </source>
</reference>
<feature type="region of interest" description="Disordered" evidence="1">
    <location>
        <begin position="1011"/>
        <end position="1039"/>
    </location>
</feature>
<proteinExistence type="predicted"/>
<accession>A0A6J8D0D0</accession>
<feature type="compositionally biased region" description="Polar residues" evidence="1">
    <location>
        <begin position="310"/>
        <end position="324"/>
    </location>
</feature>
<evidence type="ECO:0000256" key="1">
    <source>
        <dbReference type="SAM" id="MobiDB-lite"/>
    </source>
</evidence>
<organism evidence="2 3">
    <name type="scientific">Mytilus coruscus</name>
    <name type="common">Sea mussel</name>
    <dbReference type="NCBI Taxonomy" id="42192"/>
    <lineage>
        <taxon>Eukaryota</taxon>
        <taxon>Metazoa</taxon>
        <taxon>Spiralia</taxon>
        <taxon>Lophotrochozoa</taxon>
        <taxon>Mollusca</taxon>
        <taxon>Bivalvia</taxon>
        <taxon>Autobranchia</taxon>
        <taxon>Pteriomorphia</taxon>
        <taxon>Mytilida</taxon>
        <taxon>Mytiloidea</taxon>
        <taxon>Mytilidae</taxon>
        <taxon>Mytilinae</taxon>
        <taxon>Mytilus</taxon>
    </lineage>
</organism>
<dbReference type="Proteomes" id="UP000507470">
    <property type="component" value="Unassembled WGS sequence"/>
</dbReference>
<feature type="compositionally biased region" description="Basic and acidic residues" evidence="1">
    <location>
        <begin position="27"/>
        <end position="48"/>
    </location>
</feature>
<feature type="region of interest" description="Disordered" evidence="1">
    <location>
        <begin position="310"/>
        <end position="506"/>
    </location>
</feature>
<feature type="compositionally biased region" description="Basic and acidic residues" evidence="1">
    <location>
        <begin position="1253"/>
        <end position="1281"/>
    </location>
</feature>
<feature type="compositionally biased region" description="Basic and acidic residues" evidence="1">
    <location>
        <begin position="103"/>
        <end position="116"/>
    </location>
</feature>
<dbReference type="OrthoDB" id="6124038at2759"/>
<name>A0A6J8D0D0_MYTCO</name>
<sequence>MVDNRWDPILQNQQGPITSGYVSNSDIRQRERKDQIKWERQREYEDLMNKPGEPEQGQQQQRIPPVYYKTGAAGNSLPLGSYEESRRTLDDQRQQEYNQFVAQKKDSENKRREELYRNSQQNYRPPPEPEMYDHGQIAKDLREERQKEYNDYLKQKISEEHSRIKHRHRYTPAGGLPIGQYDLQRKRLRDELSRDYKQSLLKQRQDQLVFRAKEFQLDSAPEYLGNLNEERPLVGSPRNSYEIPRYQREQEIHTRRQVPPTPPGGLNIATEQERKRVEELKKTMYRDELLKQQKEQLYNRATQQGEVSVINRSSPTQAPPNQISPRGRPPPHPDSGRRRGPPPPQNDRMDKFRETPNYWNEGRQAPSPKSVESDSKNVQPKNGESETKNKQPMESHRPQEGELRTGFFDDRRQSPLNRDERQQDYQQFLANKQREDDMRHQRLEDQRHAPHLDLSKGDYYDAETYERKRQSLNSERKNDYQNFLSKQKENKPPMPQVKETEDFQTERRHVLAEERNREYNEFLEQKRKMRPLTRDMGGISYASNYKKDTRPHSDRILSLYKALPPDQRSDMRLRPVTPDHWSASLSINEDAKTARKMSMNMERKREYNNFLKTYGKKKPQGLTKENTPQGYGSLHFNEEYSERREIAQKQALNEEYNQYLTKEGLKDEKVEPLQLEEDFQTRRQKELAMERRQDFVDFLEKQNSGVSSQRNGPIVNVGLPLYQEKYDDHYNQLKQKRNNEYNELLEQTNRPSYRQYTPESLQGLPIGQTRYDHQRRQQEVQRNREYNEHLAKKGEKIGMEDELLTRRDMTLKKYMEDQVRSEMHDKFRDFTKPEKDVGPDKFGLPIGQFRYDDWKKHQQVERSKEYQEMQAQQSSGHREWVDTSSPVGALGGKDTYSDNNKKKFNNQRRKDYNEILAKQPKSNLEWKDSSGPKGVLAAKDLYYENIRKKVNEERNQDYNRILSEKTPEQGRREWIDTSGPKGIIAGVDSYNYDKRKTFAEERKKEYKDIMEKKAGASSTKVEVEEPVQEKEPALERKPTTPINLNAVKIFPVGSGYTRRQRELQAERKKNFKDFAEKKNEIYKKQQENRESFREMLDRELMESPPIIPIGEYDTKKRQFKQEAHQEMVNFLERQPHGNRDKEFWNKVTKPRILPQSGEYKNRKQKLNDELRKDWRDFVLKQEPPRERIKEFGTPGAVLFTGEYEKTRQKVRDERTKDYHEFIQKHGGHAPRRMPDQAPANSIGFMANLGFHDREREKLNKERQGEYRKFLDEKAFGKEGMPRGRPNWVDGKVPPDSWFQQDPPPFHKSPVRDQEPPRDRPASYGRRQTPSYEEILDSKRREEASYRRFEDPEYSRAGGLGGPNDRYD</sequence>
<dbReference type="EMBL" id="CACVKT020006390">
    <property type="protein sequence ID" value="CAC5401087.1"/>
    <property type="molecule type" value="Genomic_DNA"/>
</dbReference>
<feature type="region of interest" description="Disordered" evidence="1">
    <location>
        <begin position="248"/>
        <end position="273"/>
    </location>
</feature>
<feature type="compositionally biased region" description="Basic and acidic residues" evidence="1">
    <location>
        <begin position="383"/>
        <end position="423"/>
    </location>
</feature>
<feature type="compositionally biased region" description="Basic and acidic residues" evidence="1">
    <location>
        <begin position="83"/>
        <end position="94"/>
    </location>
</feature>
<feature type="compositionally biased region" description="Basic and acidic residues" evidence="1">
    <location>
        <begin position="432"/>
        <end position="479"/>
    </location>
</feature>
<evidence type="ECO:0000313" key="2">
    <source>
        <dbReference type="EMBL" id="CAC5401087.1"/>
    </source>
</evidence>
<evidence type="ECO:0000313" key="3">
    <source>
        <dbReference type="Proteomes" id="UP000507470"/>
    </source>
</evidence>
<gene>
    <name evidence="2" type="ORF">MCOR_35213</name>
</gene>
<feature type="compositionally biased region" description="Basic and acidic residues" evidence="1">
    <location>
        <begin position="1309"/>
        <end position="1320"/>
    </location>
</feature>